<proteinExistence type="predicted"/>
<dbReference type="EMBL" id="JAEKFT010000034">
    <property type="protein sequence ID" value="MBT0963647.1"/>
    <property type="molecule type" value="Genomic_DNA"/>
</dbReference>
<evidence type="ECO:0000313" key="1">
    <source>
        <dbReference type="EMBL" id="MBT0963647.1"/>
    </source>
</evidence>
<dbReference type="AlphaFoldDB" id="A0A944DG89"/>
<keyword evidence="2" id="KW-1185">Reference proteome</keyword>
<gene>
    <name evidence="1" type="ORF">I8J34_20875</name>
</gene>
<comment type="caution">
    <text evidence="1">The sequence shown here is derived from an EMBL/GenBank/DDBJ whole genome shotgun (WGS) entry which is preliminary data.</text>
</comment>
<sequence>MDDAVRAAMAKWPAVPAVFGWLSLDARGQWRVADTPVRHAGLAAFIGRNYLADAAGRWYFQNGPQQVFVSLAYTPWVFRLAAEGTLSTHTGAAVDTPSAAWLDEAGHLLISCADGSVGLLHDADLAQAIESFQTQAGDAVDPAALLDAGAWPADAGIALASGWVPLSPILRREVAGRFGFVTDPTDESPDNVHCRP</sequence>
<dbReference type="InterPro" id="IPR021332">
    <property type="entry name" value="DUF2944"/>
</dbReference>
<organism evidence="1 2">
    <name type="scientific">Denitromonas iodatirespirans</name>
    <dbReference type="NCBI Taxonomy" id="2795389"/>
    <lineage>
        <taxon>Bacteria</taxon>
        <taxon>Pseudomonadati</taxon>
        <taxon>Pseudomonadota</taxon>
        <taxon>Betaproteobacteria</taxon>
        <taxon>Rhodocyclales</taxon>
        <taxon>Zoogloeaceae</taxon>
        <taxon>Denitromonas</taxon>
    </lineage>
</organism>
<accession>A0A944DG89</accession>
<dbReference type="RefSeq" id="WP_214363576.1">
    <property type="nucleotide sequence ID" value="NZ_JAEKFT010000034.1"/>
</dbReference>
<protein>
    <submittedName>
        <fullName evidence="1">DUF2946 family protein</fullName>
    </submittedName>
</protein>
<dbReference type="Pfam" id="PF11161">
    <property type="entry name" value="DUF2944"/>
    <property type="match status" value="1"/>
</dbReference>
<name>A0A944DG89_DENI1</name>
<evidence type="ECO:0000313" key="2">
    <source>
        <dbReference type="Proteomes" id="UP000694660"/>
    </source>
</evidence>
<dbReference type="Proteomes" id="UP000694660">
    <property type="component" value="Unassembled WGS sequence"/>
</dbReference>
<reference evidence="2" key="1">
    <citation type="journal article" date="2022" name="ISME J.">
        <title>Genetic and phylogenetic analysis of dissimilatory iodate-reducing bacteria identifies potential niches across the world's oceans.</title>
        <authorList>
            <person name="Reyes-Umana V."/>
            <person name="Henning Z."/>
            <person name="Lee K."/>
            <person name="Barnum T.P."/>
            <person name="Coates J.D."/>
        </authorList>
    </citation>
    <scope>NUCLEOTIDE SEQUENCE [LARGE SCALE GENOMIC DNA]</scope>
    <source>
        <strain evidence="2">IR12</strain>
    </source>
</reference>